<dbReference type="EMBL" id="WNKX01000002">
    <property type="protein sequence ID" value="MTW09544.1"/>
    <property type="molecule type" value="Genomic_DNA"/>
</dbReference>
<dbReference type="Pfam" id="PF12412">
    <property type="entry name" value="DUF3667"/>
    <property type="match status" value="1"/>
</dbReference>
<evidence type="ECO:0000313" key="2">
    <source>
        <dbReference type="EMBL" id="MTW09544.1"/>
    </source>
</evidence>
<feature type="transmembrane region" description="Helical" evidence="1">
    <location>
        <begin position="178"/>
        <end position="200"/>
    </location>
</feature>
<dbReference type="OrthoDB" id="9111327at2"/>
<evidence type="ECO:0000256" key="1">
    <source>
        <dbReference type="SAM" id="Phobius"/>
    </source>
</evidence>
<dbReference type="AlphaFoldDB" id="A0A6L6QBY8"/>
<accession>A0A6L6QBY8</accession>
<gene>
    <name evidence="2" type="ORF">GM658_02935</name>
</gene>
<comment type="caution">
    <text evidence="2">The sequence shown here is derived from an EMBL/GenBank/DDBJ whole genome shotgun (WGS) entry which is preliminary data.</text>
</comment>
<feature type="transmembrane region" description="Helical" evidence="1">
    <location>
        <begin position="96"/>
        <end position="114"/>
    </location>
</feature>
<proteinExistence type="predicted"/>
<feature type="transmembrane region" description="Helical" evidence="1">
    <location>
        <begin position="266"/>
        <end position="288"/>
    </location>
</feature>
<organism evidence="2 3">
    <name type="scientific">Massilia eburnea</name>
    <dbReference type="NCBI Taxonomy" id="1776165"/>
    <lineage>
        <taxon>Bacteria</taxon>
        <taxon>Pseudomonadati</taxon>
        <taxon>Pseudomonadota</taxon>
        <taxon>Betaproteobacteria</taxon>
        <taxon>Burkholderiales</taxon>
        <taxon>Oxalobacteraceae</taxon>
        <taxon>Telluria group</taxon>
        <taxon>Massilia</taxon>
    </lineage>
</organism>
<keyword evidence="1" id="KW-1133">Transmembrane helix</keyword>
<evidence type="ECO:0000313" key="3">
    <source>
        <dbReference type="Proteomes" id="UP000472320"/>
    </source>
</evidence>
<keyword evidence="1" id="KW-0472">Membrane</keyword>
<keyword evidence="1" id="KW-0812">Transmembrane</keyword>
<name>A0A6L6QBY8_9BURK</name>
<sequence length="299" mass="33745">MKKLFHLGPRASTVRPEHSGSCHNCHADVSETYCGQCGQKAHVHIASAREFIHHFIGHYVAAEGRLWPTLKALLLRPGQLTLEYIGGRRTRFIDPLRLLLTVSLLAFLAIKLIVHVDTAMPANGAAAHPATSQAEAEAKMEPLQKLVIETYRRNSPAFAENFARYYRMPDNEQTQSFMTSWLSVGPTVALLMIPVMAFWLKLVQMGTGWRYGEHLVFSVHWLSAALFGLAVSTFTHYAWLAFVAALPIYLLLSMRRVYGGNWLLVFLRASVVAYLSFVSFKFCVWIFIYGRMAMEHAVN</sequence>
<protein>
    <submittedName>
        <fullName evidence="2">DUF3667 domain-containing protein</fullName>
    </submittedName>
</protein>
<dbReference type="InterPro" id="IPR022134">
    <property type="entry name" value="DUF3667"/>
</dbReference>
<dbReference type="Proteomes" id="UP000472320">
    <property type="component" value="Unassembled WGS sequence"/>
</dbReference>
<dbReference type="RefSeq" id="WP_155452529.1">
    <property type="nucleotide sequence ID" value="NZ_WNKX01000002.1"/>
</dbReference>
<keyword evidence="3" id="KW-1185">Reference proteome</keyword>
<reference evidence="2 3" key="1">
    <citation type="submission" date="2019-11" db="EMBL/GenBank/DDBJ databases">
        <title>Type strains purchased from KCTC, JCM and DSMZ.</title>
        <authorList>
            <person name="Lu H."/>
        </authorList>
    </citation>
    <scope>NUCLEOTIDE SEQUENCE [LARGE SCALE GENOMIC DNA]</scope>
    <source>
        <strain evidence="2 3">JCM 31587</strain>
    </source>
</reference>